<proteinExistence type="predicted"/>
<protein>
    <submittedName>
        <fullName evidence="1">Genomic scaffold, ProqFM164S02</fullName>
    </submittedName>
</protein>
<dbReference type="Proteomes" id="UP000030686">
    <property type="component" value="Unassembled WGS sequence"/>
</dbReference>
<keyword evidence="2" id="KW-1185">Reference proteome</keyword>
<gene>
    <name evidence="1" type="ORF">PROQFM164_S02g003301</name>
</gene>
<sequence>MEAEGIKRLAKRLLCDMLGLIKRCANLDDMEEINHLRLTGKIRWSEMFEKEDGFIYE</sequence>
<evidence type="ECO:0000313" key="1">
    <source>
        <dbReference type="EMBL" id="CDM33149.1"/>
    </source>
</evidence>
<reference evidence="1" key="1">
    <citation type="journal article" date="2014" name="Nat. Commun.">
        <title>Multiple recent horizontal transfers of a large genomic region in cheese making fungi.</title>
        <authorList>
            <person name="Cheeseman K."/>
            <person name="Ropars J."/>
            <person name="Renault P."/>
            <person name="Dupont J."/>
            <person name="Gouzy J."/>
            <person name="Branca A."/>
            <person name="Abraham A.L."/>
            <person name="Ceppi M."/>
            <person name="Conseiller E."/>
            <person name="Debuchy R."/>
            <person name="Malagnac F."/>
            <person name="Goarin A."/>
            <person name="Silar P."/>
            <person name="Lacoste S."/>
            <person name="Sallet E."/>
            <person name="Bensimon A."/>
            <person name="Giraud T."/>
            <person name="Brygoo Y."/>
        </authorList>
    </citation>
    <scope>NUCLEOTIDE SEQUENCE [LARGE SCALE GENOMIC DNA]</scope>
    <source>
        <strain evidence="1">FM164</strain>
    </source>
</reference>
<accession>W6QG27</accession>
<name>W6QG27_PENRF</name>
<dbReference type="AlphaFoldDB" id="W6QG27"/>
<dbReference type="EMBL" id="HG792016">
    <property type="protein sequence ID" value="CDM33149.1"/>
    <property type="molecule type" value="Genomic_DNA"/>
</dbReference>
<evidence type="ECO:0000313" key="2">
    <source>
        <dbReference type="Proteomes" id="UP000030686"/>
    </source>
</evidence>
<organism evidence="1 2">
    <name type="scientific">Penicillium roqueforti (strain FM164)</name>
    <dbReference type="NCBI Taxonomy" id="1365484"/>
    <lineage>
        <taxon>Eukaryota</taxon>
        <taxon>Fungi</taxon>
        <taxon>Dikarya</taxon>
        <taxon>Ascomycota</taxon>
        <taxon>Pezizomycotina</taxon>
        <taxon>Eurotiomycetes</taxon>
        <taxon>Eurotiomycetidae</taxon>
        <taxon>Eurotiales</taxon>
        <taxon>Aspergillaceae</taxon>
        <taxon>Penicillium</taxon>
    </lineage>
</organism>